<evidence type="ECO:0000256" key="2">
    <source>
        <dbReference type="ARBA" id="ARBA00013274"/>
    </source>
</evidence>
<dbReference type="RefSeq" id="XP_007377401.1">
    <property type="nucleotide sequence ID" value="XM_007377339.1"/>
</dbReference>
<dbReference type="GO" id="GO:0005783">
    <property type="term" value="C:endoplasmic reticulum"/>
    <property type="evidence" value="ECO:0007669"/>
    <property type="project" value="TreeGrafter"/>
</dbReference>
<sequence>MNLILYLTLLLPVFATSPTNDYTPGKVKCPGTKLTRLATAINSKEVGYISNRGKFSKLHLTNFLHNANMSDFDIDKFLETNKPIIGLAFSGGGYRAMLSGAGQLAALDSRVTSPDRTLAGLLQSSSYITGLSGGSWLIGSLACIDFPSVEQVMRDNILWNFEHSILDYYGLNVAANKLMWAMISLDVLGKQMAGFATSITDPWGRALSYQLLSTLKDNGDAMLWSDITNSSSFKNFSMPFPIISAVCREHGTYIRSINSTVIEFTPYEMGSWDPSLNSFVDIKYLGTNLDDGIPKEGTCMSGYDNAGFIMGTSSSVFNEAITELDQSGLPSFLIELIKKYILTPIERHNGDVANYHPNPFYNSKNQKTRLANSDTLLLVDGAEDGQNIPLVPLLNRNVDVIFAHDNSANTDGWPDGRSLIATYERQFSLQGENLAFPYVPDQSTFRNLNLTSKPAFFGCDAQNLTTLTDDIYGVPVVVYLPNRPFSYWSNTSTFKLVYSENERRSMIRNGYEVSTRKNGTLDSEWAACMGCAIIRRSQERNGQEQSEQCKRCFKRYCWDGTIYSGPDLGDNFSDEGLTKSDQYYNKKNTPGFNNGATKFF</sequence>
<keyword evidence="5 9" id="KW-0442">Lipid degradation</keyword>
<dbReference type="FunFam" id="3.40.1090.10:FF:000010">
    <property type="entry name" value="Lysophospholipase"/>
    <property type="match status" value="1"/>
</dbReference>
<reference evidence="13 14" key="1">
    <citation type="journal article" date="2011" name="Proc. Natl. Acad. Sci. U.S.A.">
        <title>Comparative genomics of xylose-fermenting fungi for enhanced biofuel production.</title>
        <authorList>
            <person name="Wohlbach D.J."/>
            <person name="Kuo A."/>
            <person name="Sato T.K."/>
            <person name="Potts K.M."/>
            <person name="Salamov A.A."/>
            <person name="LaButti K.M."/>
            <person name="Sun H."/>
            <person name="Clum A."/>
            <person name="Pangilinan J.L."/>
            <person name="Lindquist E.A."/>
            <person name="Lucas S."/>
            <person name="Lapidus A."/>
            <person name="Jin M."/>
            <person name="Gunawan C."/>
            <person name="Balan V."/>
            <person name="Dale B.E."/>
            <person name="Jeffries T.W."/>
            <person name="Zinkel R."/>
            <person name="Barry K.W."/>
            <person name="Grigoriev I.V."/>
            <person name="Gasch A.P."/>
        </authorList>
    </citation>
    <scope>NUCLEOTIDE SEQUENCE [LARGE SCALE GENOMIC DNA]</scope>
    <source>
        <strain evidence="14">NRRL Y-27907 / 11-Y1</strain>
    </source>
</reference>
<dbReference type="KEGG" id="spaa:SPAPADRAFT_157445"/>
<dbReference type="GO" id="GO:0005886">
    <property type="term" value="C:plasma membrane"/>
    <property type="evidence" value="ECO:0007669"/>
    <property type="project" value="TreeGrafter"/>
</dbReference>
<protein>
    <recommendedName>
        <fullName evidence="2 10">Lysophospholipase</fullName>
        <ecNumber evidence="2 10">3.1.1.5</ecNumber>
    </recommendedName>
</protein>
<dbReference type="PANTHER" id="PTHR10728">
    <property type="entry name" value="CYTOSOLIC PHOSPHOLIPASE A2"/>
    <property type="match status" value="1"/>
</dbReference>
<dbReference type="InterPro" id="IPR016035">
    <property type="entry name" value="Acyl_Trfase/lysoPLipase"/>
</dbReference>
<name>G3AU54_SPAPN</name>
<dbReference type="Gene3D" id="3.40.1090.10">
    <property type="entry name" value="Cytosolic phospholipase A2 catalytic domain"/>
    <property type="match status" value="1"/>
</dbReference>
<evidence type="ECO:0000256" key="1">
    <source>
        <dbReference type="ARBA" id="ARBA00008780"/>
    </source>
</evidence>
<feature type="signal peptide" evidence="11">
    <location>
        <begin position="1"/>
        <end position="15"/>
    </location>
</feature>
<keyword evidence="3 11" id="KW-0732">Signal</keyword>
<evidence type="ECO:0000256" key="6">
    <source>
        <dbReference type="ARBA" id="ARBA00023098"/>
    </source>
</evidence>
<dbReference type="GO" id="GO:0005576">
    <property type="term" value="C:extracellular region"/>
    <property type="evidence" value="ECO:0007669"/>
    <property type="project" value="TreeGrafter"/>
</dbReference>
<accession>G3AU54</accession>
<organism evidence="14">
    <name type="scientific">Spathaspora passalidarum (strain NRRL Y-27907 / 11-Y1)</name>
    <dbReference type="NCBI Taxonomy" id="619300"/>
    <lineage>
        <taxon>Eukaryota</taxon>
        <taxon>Fungi</taxon>
        <taxon>Dikarya</taxon>
        <taxon>Ascomycota</taxon>
        <taxon>Saccharomycotina</taxon>
        <taxon>Pichiomycetes</taxon>
        <taxon>Debaryomycetaceae</taxon>
        <taxon>Spathaspora</taxon>
    </lineage>
</organism>
<evidence type="ECO:0000256" key="9">
    <source>
        <dbReference type="PROSITE-ProRule" id="PRU00555"/>
    </source>
</evidence>
<keyword evidence="6 9" id="KW-0443">Lipid metabolism</keyword>
<evidence type="ECO:0000256" key="3">
    <source>
        <dbReference type="ARBA" id="ARBA00022729"/>
    </source>
</evidence>
<dbReference type="Pfam" id="PF01735">
    <property type="entry name" value="PLA2_B"/>
    <property type="match status" value="1"/>
</dbReference>
<dbReference type="OMA" id="GPEQYSL"/>
<dbReference type="PROSITE" id="PS51210">
    <property type="entry name" value="PLA2C"/>
    <property type="match status" value="1"/>
</dbReference>
<dbReference type="AlphaFoldDB" id="G3AU54"/>
<dbReference type="GO" id="GO:0004622">
    <property type="term" value="F:phosphatidylcholine lysophospholipase activity"/>
    <property type="evidence" value="ECO:0007669"/>
    <property type="project" value="UniProtKB-EC"/>
</dbReference>
<feature type="chain" id="PRO_5013356815" description="Lysophospholipase" evidence="11">
    <location>
        <begin position="16"/>
        <end position="600"/>
    </location>
</feature>
<dbReference type="EMBL" id="GL996505">
    <property type="protein sequence ID" value="EGW30430.1"/>
    <property type="molecule type" value="Genomic_DNA"/>
</dbReference>
<dbReference type="InParanoid" id="G3AU54"/>
<keyword evidence="7" id="KW-0325">Glycoprotein</keyword>
<keyword evidence="4 9" id="KW-0378">Hydrolase</keyword>
<dbReference type="SMART" id="SM00022">
    <property type="entry name" value="PLAc"/>
    <property type="match status" value="1"/>
</dbReference>
<dbReference type="Proteomes" id="UP000000709">
    <property type="component" value="Unassembled WGS sequence"/>
</dbReference>
<keyword evidence="14" id="KW-1185">Reference proteome</keyword>
<dbReference type="OrthoDB" id="4084751at2759"/>
<comment type="similarity">
    <text evidence="1 10">Belongs to the lysophospholipase family.</text>
</comment>
<evidence type="ECO:0000256" key="7">
    <source>
        <dbReference type="ARBA" id="ARBA00023180"/>
    </source>
</evidence>
<dbReference type="GO" id="GO:0046475">
    <property type="term" value="P:glycerophospholipid catabolic process"/>
    <property type="evidence" value="ECO:0007669"/>
    <property type="project" value="TreeGrafter"/>
</dbReference>
<evidence type="ECO:0000256" key="4">
    <source>
        <dbReference type="ARBA" id="ARBA00022801"/>
    </source>
</evidence>
<dbReference type="EC" id="3.1.1.5" evidence="2 10"/>
<dbReference type="GeneID" id="18871081"/>
<evidence type="ECO:0000256" key="8">
    <source>
        <dbReference type="ARBA" id="ARBA00059407"/>
    </source>
</evidence>
<dbReference type="eggNOG" id="KOG1325">
    <property type="taxonomic scope" value="Eukaryota"/>
</dbReference>
<comment type="function">
    <text evidence="8">Catalyzes the release of fatty acids from lysophospholipids. Phospholipase B may well contribute to pathogenicity by abetting the fungus in damaging and traversing host cell membranes, processes which likely increase the rapidity of disseminated infection.</text>
</comment>
<dbReference type="GO" id="GO:0004623">
    <property type="term" value="F:phospholipase A2 activity"/>
    <property type="evidence" value="ECO:0007669"/>
    <property type="project" value="TreeGrafter"/>
</dbReference>
<feature type="domain" description="PLA2c" evidence="12">
    <location>
        <begin position="28"/>
        <end position="563"/>
    </location>
</feature>
<evidence type="ECO:0000256" key="11">
    <source>
        <dbReference type="SAM" id="SignalP"/>
    </source>
</evidence>
<evidence type="ECO:0000256" key="10">
    <source>
        <dbReference type="RuleBase" id="RU362103"/>
    </source>
</evidence>
<dbReference type="InterPro" id="IPR002642">
    <property type="entry name" value="LysoPLipase_cat_dom"/>
</dbReference>
<proteinExistence type="inferred from homology"/>
<dbReference type="HOGENOM" id="CLU_014602_0_1_1"/>
<dbReference type="STRING" id="619300.G3AU54"/>
<evidence type="ECO:0000256" key="5">
    <source>
        <dbReference type="ARBA" id="ARBA00022963"/>
    </source>
</evidence>
<evidence type="ECO:0000259" key="12">
    <source>
        <dbReference type="PROSITE" id="PS51210"/>
    </source>
</evidence>
<dbReference type="SUPFAM" id="SSF52151">
    <property type="entry name" value="FabD/lysophospholipase-like"/>
    <property type="match status" value="1"/>
</dbReference>
<gene>
    <name evidence="13" type="ORF">SPAPADRAFT_157445</name>
</gene>
<comment type="catalytic activity">
    <reaction evidence="10">
        <text>a 1-acyl-sn-glycero-3-phosphocholine + H2O = sn-glycerol 3-phosphocholine + a fatty acid + H(+)</text>
        <dbReference type="Rhea" id="RHEA:15177"/>
        <dbReference type="ChEBI" id="CHEBI:15377"/>
        <dbReference type="ChEBI" id="CHEBI:15378"/>
        <dbReference type="ChEBI" id="CHEBI:16870"/>
        <dbReference type="ChEBI" id="CHEBI:28868"/>
        <dbReference type="ChEBI" id="CHEBI:58168"/>
        <dbReference type="EC" id="3.1.1.5"/>
    </reaction>
</comment>
<evidence type="ECO:0000313" key="13">
    <source>
        <dbReference type="EMBL" id="EGW30430.1"/>
    </source>
</evidence>
<evidence type="ECO:0000313" key="14">
    <source>
        <dbReference type="Proteomes" id="UP000000709"/>
    </source>
</evidence>
<dbReference type="GO" id="GO:0005829">
    <property type="term" value="C:cytosol"/>
    <property type="evidence" value="ECO:0007669"/>
    <property type="project" value="TreeGrafter"/>
</dbReference>
<dbReference type="PANTHER" id="PTHR10728:SF33">
    <property type="entry name" value="LYSOPHOSPHOLIPASE 1-RELATED"/>
    <property type="match status" value="1"/>
</dbReference>